<keyword evidence="9 10" id="KW-0326">Glycosidase</keyword>
<dbReference type="STRING" id="177199.A0A420Y3W1"/>
<evidence type="ECO:0000313" key="13">
    <source>
        <dbReference type="Proteomes" id="UP000275385"/>
    </source>
</evidence>
<reference evidence="12 13" key="1">
    <citation type="submission" date="2018-08" db="EMBL/GenBank/DDBJ databases">
        <title>Draft genome of the lignicolous fungus Coniochaeta pulveracea.</title>
        <authorList>
            <person name="Borstlap C.J."/>
            <person name="De Witt R.N."/>
            <person name="Botha A."/>
            <person name="Volschenk H."/>
        </authorList>
    </citation>
    <scope>NUCLEOTIDE SEQUENCE [LARGE SCALE GENOMIC DNA]</scope>
    <source>
        <strain evidence="12 13">CAB683</strain>
    </source>
</reference>
<comment type="subcellular location">
    <subcellularLocation>
        <location evidence="2">Endomembrane system</location>
    </subcellularLocation>
</comment>
<keyword evidence="11" id="KW-0812">Transmembrane</keyword>
<dbReference type="InterPro" id="IPR005198">
    <property type="entry name" value="Glyco_hydro_76"/>
</dbReference>
<evidence type="ECO:0000256" key="7">
    <source>
        <dbReference type="ARBA" id="ARBA00023136"/>
    </source>
</evidence>
<dbReference type="Pfam" id="PF03663">
    <property type="entry name" value="Glyco_hydro_76"/>
    <property type="match status" value="1"/>
</dbReference>
<keyword evidence="11" id="KW-1133">Transmembrane helix</keyword>
<evidence type="ECO:0000256" key="6">
    <source>
        <dbReference type="ARBA" id="ARBA00022801"/>
    </source>
</evidence>
<evidence type="ECO:0000256" key="5">
    <source>
        <dbReference type="ARBA" id="ARBA00022729"/>
    </source>
</evidence>
<evidence type="ECO:0000313" key="12">
    <source>
        <dbReference type="EMBL" id="RKU42559.1"/>
    </source>
</evidence>
<keyword evidence="7 11" id="KW-0472">Membrane</keyword>
<dbReference type="GO" id="GO:0009272">
    <property type="term" value="P:fungal-type cell wall biogenesis"/>
    <property type="evidence" value="ECO:0007669"/>
    <property type="project" value="TreeGrafter"/>
</dbReference>
<comment type="caution">
    <text evidence="12">The sequence shown here is derived from an EMBL/GenBank/DDBJ whole genome shotgun (WGS) entry which is preliminary data.</text>
</comment>
<dbReference type="PANTHER" id="PTHR12145">
    <property type="entry name" value="MANNAN ENDO-1,6-ALPHA-MANNOSIDASE DCW1"/>
    <property type="match status" value="1"/>
</dbReference>
<evidence type="ECO:0000256" key="1">
    <source>
        <dbReference type="ARBA" id="ARBA00001452"/>
    </source>
</evidence>
<feature type="transmembrane region" description="Helical" evidence="11">
    <location>
        <begin position="400"/>
        <end position="422"/>
    </location>
</feature>
<evidence type="ECO:0000256" key="2">
    <source>
        <dbReference type="ARBA" id="ARBA00004308"/>
    </source>
</evidence>
<dbReference type="SUPFAM" id="SSF48208">
    <property type="entry name" value="Six-hairpin glycosidases"/>
    <property type="match status" value="1"/>
</dbReference>
<keyword evidence="5" id="KW-0732">Signal</keyword>
<organism evidence="12 13">
    <name type="scientific">Coniochaeta pulveracea</name>
    <dbReference type="NCBI Taxonomy" id="177199"/>
    <lineage>
        <taxon>Eukaryota</taxon>
        <taxon>Fungi</taxon>
        <taxon>Dikarya</taxon>
        <taxon>Ascomycota</taxon>
        <taxon>Pezizomycotina</taxon>
        <taxon>Sordariomycetes</taxon>
        <taxon>Sordariomycetidae</taxon>
        <taxon>Coniochaetales</taxon>
        <taxon>Coniochaetaceae</taxon>
        <taxon>Coniochaeta</taxon>
    </lineage>
</organism>
<keyword evidence="6 10" id="KW-0378">Hydrolase</keyword>
<evidence type="ECO:0000256" key="10">
    <source>
        <dbReference type="PIRNR" id="PIRNR016302"/>
    </source>
</evidence>
<keyword evidence="13" id="KW-1185">Reference proteome</keyword>
<evidence type="ECO:0000256" key="8">
    <source>
        <dbReference type="ARBA" id="ARBA00023180"/>
    </source>
</evidence>
<comment type="catalytic activity">
    <reaction evidence="1 10">
        <text>Random hydrolysis of (1-&gt;6)-alpha-D-mannosidic linkages in unbranched (1-&gt;6)-mannans.</text>
        <dbReference type="EC" id="3.2.1.101"/>
    </reaction>
</comment>
<dbReference type="FunFam" id="1.50.10.20:FF:000006">
    <property type="entry name" value="Mannan endo-1,6-alpha-mannosidase"/>
    <property type="match status" value="1"/>
</dbReference>
<dbReference type="PIRSF" id="PIRSF016302">
    <property type="entry name" value="Man_a_manosd"/>
    <property type="match status" value="1"/>
</dbReference>
<name>A0A420Y3W1_9PEZI</name>
<dbReference type="GO" id="GO:0012505">
    <property type="term" value="C:endomembrane system"/>
    <property type="evidence" value="ECO:0007669"/>
    <property type="project" value="UniProtKB-SubCell"/>
</dbReference>
<dbReference type="Proteomes" id="UP000275385">
    <property type="component" value="Unassembled WGS sequence"/>
</dbReference>
<evidence type="ECO:0000256" key="3">
    <source>
        <dbReference type="ARBA" id="ARBA00009699"/>
    </source>
</evidence>
<comment type="similarity">
    <text evidence="3 10">Belongs to the glycosyl hydrolase 76 family.</text>
</comment>
<sequence length="423" mass="46741">MLLYKGNQTGEIPGILPGPPDDGKGDYYWWQGGAMMGTYIDYWKLTGDESYNNVVMQGMLHQTGEENNYMPRNFTASMGNDDQGFWGMSAMLAAENKFPDPPEDKPQWLALAQAVWTTQASKDRHDATCGGGLRWQIPSLNAGYNYKNTIANGCFFNIGSRLARYTHNETYARFAEETWDWLWAVHYIDHENWNVYDGGHVEHNCTDVNPVQFSYNHAILMEGAAFMYNYTNGSDLWRGRVENLLNSTIRDFFPNNTAYEIACEPNRGGCTADMLSFKGYVHRWMAVVTQVAPFTKDTILPLLKQSTQAAVNQCTGGETGRKCGFYWTSGEFVDPAVDHTTGAGEQMNVLAAVSSLLIDQTEPPTTNLTGGTSKGDYSAGGSPIAGNENELRPITAGDKAGAGILTFVVLSAGLGLFGWMSYH</sequence>
<dbReference type="EC" id="3.2.1.101" evidence="4 10"/>
<keyword evidence="8" id="KW-0325">Glycoprotein</keyword>
<dbReference type="InterPro" id="IPR014480">
    <property type="entry name" value="Mannan-1_6-alpha_mannosidase"/>
</dbReference>
<dbReference type="GO" id="GO:0016052">
    <property type="term" value="P:carbohydrate catabolic process"/>
    <property type="evidence" value="ECO:0007669"/>
    <property type="project" value="InterPro"/>
</dbReference>
<accession>A0A420Y3W1</accession>
<dbReference type="GO" id="GO:0008496">
    <property type="term" value="F:mannan endo-1,6-alpha-mannosidase activity"/>
    <property type="evidence" value="ECO:0007669"/>
    <property type="project" value="UniProtKB-UniRule"/>
</dbReference>
<proteinExistence type="inferred from homology"/>
<dbReference type="Gene3D" id="1.50.10.20">
    <property type="match status" value="1"/>
</dbReference>
<dbReference type="EMBL" id="QVQW01000054">
    <property type="protein sequence ID" value="RKU42559.1"/>
    <property type="molecule type" value="Genomic_DNA"/>
</dbReference>
<evidence type="ECO:0000256" key="4">
    <source>
        <dbReference type="ARBA" id="ARBA00012350"/>
    </source>
</evidence>
<dbReference type="InterPro" id="IPR008928">
    <property type="entry name" value="6-hairpin_glycosidase_sf"/>
</dbReference>
<gene>
    <name evidence="12" type="ORF">DL546_001354</name>
</gene>
<evidence type="ECO:0000256" key="11">
    <source>
        <dbReference type="SAM" id="Phobius"/>
    </source>
</evidence>
<dbReference type="OrthoDB" id="4187847at2759"/>
<protein>
    <recommendedName>
        <fullName evidence="4 10">Mannan endo-1,6-alpha-mannosidase</fullName>
        <ecNumber evidence="4 10">3.2.1.101</ecNumber>
    </recommendedName>
</protein>
<dbReference type="PANTHER" id="PTHR12145:SF36">
    <property type="entry name" value="MANNAN ENDO-1,6-ALPHA-MANNOSIDASE DCW1"/>
    <property type="match status" value="1"/>
</dbReference>
<evidence type="ECO:0000256" key="9">
    <source>
        <dbReference type="ARBA" id="ARBA00023295"/>
    </source>
</evidence>
<dbReference type="AlphaFoldDB" id="A0A420Y3W1"/>